<dbReference type="InterPro" id="IPR037217">
    <property type="entry name" value="Trp/Indoleamine_2_3_dOase-like"/>
</dbReference>
<gene>
    <name evidence="6" type="primary">BNA2_1</name>
    <name evidence="6" type="ORF">QQS21_002947</name>
</gene>
<dbReference type="GO" id="GO:0033754">
    <property type="term" value="F:indoleamine 2,3-dioxygenase activity"/>
    <property type="evidence" value="ECO:0007669"/>
    <property type="project" value="UniProtKB-EC"/>
</dbReference>
<dbReference type="GO" id="GO:0034354">
    <property type="term" value="P:'de novo' NAD+ biosynthetic process from L-tryptophan"/>
    <property type="evidence" value="ECO:0007669"/>
    <property type="project" value="TreeGrafter"/>
</dbReference>
<dbReference type="Proteomes" id="UP001251528">
    <property type="component" value="Unassembled WGS sequence"/>
</dbReference>
<evidence type="ECO:0000313" key="7">
    <source>
        <dbReference type="Proteomes" id="UP001251528"/>
    </source>
</evidence>
<accession>A0AAJ0CWZ5</accession>
<keyword evidence="2 4" id="KW-0479">Metal-binding</keyword>
<dbReference type="Pfam" id="PF01231">
    <property type="entry name" value="IDO"/>
    <property type="match status" value="1"/>
</dbReference>
<evidence type="ECO:0000256" key="3">
    <source>
        <dbReference type="ARBA" id="ARBA00023004"/>
    </source>
</evidence>
<evidence type="ECO:0000256" key="2">
    <source>
        <dbReference type="ARBA" id="ARBA00022723"/>
    </source>
</evidence>
<evidence type="ECO:0000256" key="1">
    <source>
        <dbReference type="ARBA" id="ARBA00007119"/>
    </source>
</evidence>
<proteinExistence type="inferred from homology"/>
<reference evidence="6" key="1">
    <citation type="submission" date="2023-06" db="EMBL/GenBank/DDBJ databases">
        <title>Conoideocrella luteorostrata (Hypocreales: Clavicipitaceae), a potential biocontrol fungus for elongate hemlock scale in United States Christmas tree production areas.</title>
        <authorList>
            <person name="Barrett H."/>
            <person name="Lovett B."/>
            <person name="Macias A.M."/>
            <person name="Stajich J.E."/>
            <person name="Kasson M.T."/>
        </authorList>
    </citation>
    <scope>NUCLEOTIDE SEQUENCE</scope>
    <source>
        <strain evidence="6">ARSEF 14590</strain>
    </source>
</reference>
<dbReference type="SUPFAM" id="SSF140959">
    <property type="entry name" value="Indolic compounds 2,3-dioxygenase-like"/>
    <property type="match status" value="1"/>
</dbReference>
<feature type="binding site" description="proximal binding residue" evidence="4">
    <location>
        <position position="356"/>
    </location>
    <ligand>
        <name>heme b</name>
        <dbReference type="ChEBI" id="CHEBI:60344"/>
    </ligand>
    <ligandPart>
        <name>Fe</name>
        <dbReference type="ChEBI" id="CHEBI:18248"/>
    </ligandPart>
</feature>
<comment type="caution">
    <text evidence="6">The sequence shown here is derived from an EMBL/GenBank/DDBJ whole genome shotgun (WGS) entry which is preliminary data.</text>
</comment>
<dbReference type="GO" id="GO:0005737">
    <property type="term" value="C:cytoplasm"/>
    <property type="evidence" value="ECO:0007669"/>
    <property type="project" value="TreeGrafter"/>
</dbReference>
<dbReference type="PANTHER" id="PTHR28657:SF5">
    <property type="entry name" value="INDOLEAMINE 2,3-DIOXYGENASE"/>
    <property type="match status" value="1"/>
</dbReference>
<dbReference type="GO" id="GO:0020037">
    <property type="term" value="F:heme binding"/>
    <property type="evidence" value="ECO:0007669"/>
    <property type="project" value="InterPro"/>
</dbReference>
<dbReference type="EC" id="1.13.11.52" evidence="6"/>
<dbReference type="AlphaFoldDB" id="A0AAJ0CWZ5"/>
<evidence type="ECO:0000256" key="5">
    <source>
        <dbReference type="SAM" id="MobiDB-lite"/>
    </source>
</evidence>
<dbReference type="EMBL" id="JASWJB010000037">
    <property type="protein sequence ID" value="KAK2608485.1"/>
    <property type="molecule type" value="Genomic_DNA"/>
</dbReference>
<sequence length="423" mass="46793">MAAQVVNLGKFGLSKTLGFLSDERPLRSFSNPYFTPWDDINVELPELIASHAIYDKVQQLPLLSSSELSTELEFRRAYVVLAFTIHGYIWSGSKDGQPLDQVPPQLAEPFLAVCESIGLRPVLSYAGLCLWNWSTCNRADESVQAGFPDLPQMQSISSFTGTRGEDAFYHVPVLNEAEGGPLVSLLLNAVAAPKAADAPFVTHALHDAADAFVRMGTHLPKLHSVLDADMFYHILRPFFSAGSGMEDKGLPRGVVFQMRDGSQHNVKYVGGSAGQSALFQFLDMVLGVEHQKPDNAKESFFEEMRAHMPGQHRDFLLLVSKLPPLREFVDANMQDAALVDAFDSCVKQLRLWRGKHIAIVSKYIVRPARQAAGNKASSSTEQEMEDGRIRTGEEEELKGTAGSALIPFLRQTRDETAWVSRRS</sequence>
<dbReference type="GO" id="GO:0019441">
    <property type="term" value="P:L-tryptophan catabolic process to kynurenine"/>
    <property type="evidence" value="ECO:0007669"/>
    <property type="project" value="InterPro"/>
</dbReference>
<protein>
    <submittedName>
        <fullName evidence="6">Indoleamine 2,3-dioxygenase</fullName>
        <ecNumber evidence="6">1.13.11.52</ecNumber>
    </submittedName>
</protein>
<name>A0AAJ0CWZ5_9HYPO</name>
<evidence type="ECO:0000256" key="4">
    <source>
        <dbReference type="PIRSR" id="PIRSR600898-1"/>
    </source>
</evidence>
<keyword evidence="4" id="KW-0349">Heme</keyword>
<organism evidence="6 7">
    <name type="scientific">Conoideocrella luteorostrata</name>
    <dbReference type="NCBI Taxonomy" id="1105319"/>
    <lineage>
        <taxon>Eukaryota</taxon>
        <taxon>Fungi</taxon>
        <taxon>Dikarya</taxon>
        <taxon>Ascomycota</taxon>
        <taxon>Pezizomycotina</taxon>
        <taxon>Sordariomycetes</taxon>
        <taxon>Hypocreomycetidae</taxon>
        <taxon>Hypocreales</taxon>
        <taxon>Clavicipitaceae</taxon>
        <taxon>Conoideocrella</taxon>
    </lineage>
</organism>
<dbReference type="Gene3D" id="1.20.58.480">
    <property type="match status" value="1"/>
</dbReference>
<dbReference type="PANTHER" id="PTHR28657">
    <property type="entry name" value="INDOLEAMINE 2,3-DIOXYGENASE"/>
    <property type="match status" value="1"/>
</dbReference>
<keyword evidence="3 4" id="KW-0408">Iron</keyword>
<dbReference type="InterPro" id="IPR000898">
    <property type="entry name" value="Indolamine_dOase"/>
</dbReference>
<feature type="region of interest" description="Disordered" evidence="5">
    <location>
        <begin position="371"/>
        <end position="399"/>
    </location>
</feature>
<evidence type="ECO:0000313" key="6">
    <source>
        <dbReference type="EMBL" id="KAK2608485.1"/>
    </source>
</evidence>
<dbReference type="GO" id="GO:0046872">
    <property type="term" value="F:metal ion binding"/>
    <property type="evidence" value="ECO:0007669"/>
    <property type="project" value="UniProtKB-KW"/>
</dbReference>
<keyword evidence="7" id="KW-1185">Reference proteome</keyword>
<keyword evidence="6" id="KW-0560">Oxidoreductase</keyword>
<comment type="similarity">
    <text evidence="1">Belongs to the indoleamine 2,3-dioxygenase family.</text>
</comment>